<dbReference type="InterPro" id="IPR013221">
    <property type="entry name" value="Mur_ligase_cen"/>
</dbReference>
<feature type="domain" description="Mur ligase C-terminal" evidence="7">
    <location>
        <begin position="316"/>
        <end position="443"/>
    </location>
</feature>
<keyword evidence="6" id="KW-0573">Peptidoglycan synthesis</keyword>
<dbReference type="PANTHER" id="PTHR43024">
    <property type="entry name" value="UDP-N-ACETYLMURAMOYL-TRIPEPTIDE--D-ALANYL-D-ALANINE LIGASE"/>
    <property type="match status" value="1"/>
</dbReference>
<evidence type="ECO:0000313" key="10">
    <source>
        <dbReference type="Proteomes" id="UP001185012"/>
    </source>
</evidence>
<organism evidence="9 10">
    <name type="scientific">Desmospora profundinema</name>
    <dbReference type="NCBI Taxonomy" id="1571184"/>
    <lineage>
        <taxon>Bacteria</taxon>
        <taxon>Bacillati</taxon>
        <taxon>Bacillota</taxon>
        <taxon>Bacilli</taxon>
        <taxon>Bacillales</taxon>
        <taxon>Thermoactinomycetaceae</taxon>
        <taxon>Desmospora</taxon>
    </lineage>
</organism>
<dbReference type="Gene3D" id="3.40.1190.10">
    <property type="entry name" value="Mur-like, catalytic domain"/>
    <property type="match status" value="1"/>
</dbReference>
<dbReference type="Proteomes" id="UP001185012">
    <property type="component" value="Unassembled WGS sequence"/>
</dbReference>
<evidence type="ECO:0000256" key="6">
    <source>
        <dbReference type="RuleBase" id="RU004136"/>
    </source>
</evidence>
<feature type="domain" description="Mur ligase central" evidence="8">
    <location>
        <begin position="110"/>
        <end position="294"/>
    </location>
</feature>
<dbReference type="Pfam" id="PF02875">
    <property type="entry name" value="Mur_ligase_C"/>
    <property type="match status" value="1"/>
</dbReference>
<evidence type="ECO:0000256" key="1">
    <source>
        <dbReference type="ARBA" id="ARBA00022598"/>
    </source>
</evidence>
<protein>
    <recommendedName>
        <fullName evidence="6">UDP-N-acetylmuramoyl-tripeptide--D-alanyl-D-alanine ligase</fullName>
        <ecNumber evidence="6">6.3.2.10</ecNumber>
    </recommendedName>
</protein>
<comment type="subcellular location">
    <subcellularLocation>
        <location evidence="6">Cytoplasm</location>
    </subcellularLocation>
</comment>
<comment type="catalytic activity">
    <reaction evidence="6">
        <text>D-alanyl-D-alanine + UDP-N-acetyl-alpha-D-muramoyl-L-alanyl-gamma-D-glutamyl-meso-2,6-diaminopimelate + ATP = UDP-N-acetyl-alpha-D-muramoyl-L-alanyl-gamma-D-glutamyl-meso-2,6-diaminopimeloyl-D-alanyl-D-alanine + ADP + phosphate + H(+)</text>
        <dbReference type="Rhea" id="RHEA:28374"/>
        <dbReference type="ChEBI" id="CHEBI:15378"/>
        <dbReference type="ChEBI" id="CHEBI:30616"/>
        <dbReference type="ChEBI" id="CHEBI:43474"/>
        <dbReference type="ChEBI" id="CHEBI:57822"/>
        <dbReference type="ChEBI" id="CHEBI:61386"/>
        <dbReference type="ChEBI" id="CHEBI:83905"/>
        <dbReference type="ChEBI" id="CHEBI:456216"/>
        <dbReference type="EC" id="6.3.2.10"/>
    </reaction>
</comment>
<evidence type="ECO:0000256" key="3">
    <source>
        <dbReference type="ARBA" id="ARBA00022741"/>
    </source>
</evidence>
<dbReference type="RefSeq" id="WP_309861458.1">
    <property type="nucleotide sequence ID" value="NZ_JAVDQG010000001.1"/>
</dbReference>
<evidence type="ECO:0000256" key="2">
    <source>
        <dbReference type="ARBA" id="ARBA00022618"/>
    </source>
</evidence>
<keyword evidence="10" id="KW-1185">Reference proteome</keyword>
<keyword evidence="6" id="KW-0133">Cell shape</keyword>
<sequence length="457" mass="50130">MFQTNLGDLSRLIEGRLLRGRPKTVVRHAAFGYTKSLRTGVVFFFHPQRSAAQQLNALRQKSSSGVIVPPSLASRVPRHHPVIVVKNPLRAIWRVTQRQRKLSRAQFIGVTGSSGKTTTKEMLASILSRQAPTLKSHSNNNLFASMPSNLIPLNGSHRYAVLEMGMASLGNIRNQCSVAKPSIGVVTQVKEAHVGSLGSSLNNVVRAKQELVDGVKPGGLLVLNADDPGSRRLSLARFRGKVITIGIKNQATLRASRIHVHRNGTNFRVGNRHYQIPIWGRHNVYNALAAIAVARHLKVPPSKIAEGLRRFSPPYMRLQPVRGKKKTLLINDAYNANPTSMIAGLRVLKQVGKGSRTFAVLGDMHELGSHSQSGHARVGKIVARLKPDHLITVGPRAATIARQAVAKGYPRHRAASFPLQLAPVRSYIVKRMTPGSVLYFKASRKVSMENLVRALRA</sequence>
<name>A0ABU1IKG9_9BACL</name>
<keyword evidence="1 9" id="KW-0436">Ligase</keyword>
<comment type="function">
    <text evidence="6">Involved in cell wall formation. Catalyzes the final step in the synthesis of UDP-N-acetylmuramoyl-pentapeptide, the precursor of murein.</text>
</comment>
<comment type="caution">
    <text evidence="9">The sequence shown here is derived from an EMBL/GenBank/DDBJ whole genome shotgun (WGS) entry which is preliminary data.</text>
</comment>
<dbReference type="SUPFAM" id="SSF53244">
    <property type="entry name" value="MurD-like peptide ligases, peptide-binding domain"/>
    <property type="match status" value="1"/>
</dbReference>
<dbReference type="SUPFAM" id="SSF53623">
    <property type="entry name" value="MurD-like peptide ligases, catalytic domain"/>
    <property type="match status" value="1"/>
</dbReference>
<dbReference type="GO" id="GO:0047480">
    <property type="term" value="F:UDP-N-acetylmuramoyl-tripeptide-D-alanyl-D-alanine ligase activity"/>
    <property type="evidence" value="ECO:0007669"/>
    <property type="project" value="UniProtKB-EC"/>
</dbReference>
<evidence type="ECO:0000256" key="4">
    <source>
        <dbReference type="ARBA" id="ARBA00022840"/>
    </source>
</evidence>
<dbReference type="EMBL" id="JAVDQG010000001">
    <property type="protein sequence ID" value="MDR6224305.1"/>
    <property type="molecule type" value="Genomic_DNA"/>
</dbReference>
<proteinExistence type="predicted"/>
<evidence type="ECO:0000259" key="7">
    <source>
        <dbReference type="Pfam" id="PF02875"/>
    </source>
</evidence>
<dbReference type="InterPro" id="IPR004101">
    <property type="entry name" value="Mur_ligase_C"/>
</dbReference>
<dbReference type="Pfam" id="PF08245">
    <property type="entry name" value="Mur_ligase_M"/>
    <property type="match status" value="1"/>
</dbReference>
<dbReference type="InterPro" id="IPR051046">
    <property type="entry name" value="MurCDEF_CellWall_CoF430Synth"/>
</dbReference>
<dbReference type="InterPro" id="IPR036615">
    <property type="entry name" value="Mur_ligase_C_dom_sf"/>
</dbReference>
<dbReference type="EC" id="6.3.2.10" evidence="6"/>
<dbReference type="InterPro" id="IPR036565">
    <property type="entry name" value="Mur-like_cat_sf"/>
</dbReference>
<evidence type="ECO:0000313" key="9">
    <source>
        <dbReference type="EMBL" id="MDR6224305.1"/>
    </source>
</evidence>
<keyword evidence="4" id="KW-0067">ATP-binding</keyword>
<keyword evidence="2 6" id="KW-0132">Cell division</keyword>
<evidence type="ECO:0000256" key="5">
    <source>
        <dbReference type="ARBA" id="ARBA00023306"/>
    </source>
</evidence>
<keyword evidence="5 6" id="KW-0131">Cell cycle</keyword>
<keyword evidence="3" id="KW-0547">Nucleotide-binding</keyword>
<gene>
    <name evidence="9" type="ORF">JOE21_000293</name>
</gene>
<dbReference type="InterPro" id="IPR005863">
    <property type="entry name" value="UDP-N-AcMur_synth"/>
</dbReference>
<keyword evidence="6" id="KW-0961">Cell wall biogenesis/degradation</keyword>
<dbReference type="NCBIfam" id="TIGR01143">
    <property type="entry name" value="murF"/>
    <property type="match status" value="1"/>
</dbReference>
<comment type="pathway">
    <text evidence="6">Cell wall biogenesis; peptidoglycan biosynthesis.</text>
</comment>
<dbReference type="PANTHER" id="PTHR43024:SF1">
    <property type="entry name" value="UDP-N-ACETYLMURAMOYL-TRIPEPTIDE--D-ALANYL-D-ALANINE LIGASE"/>
    <property type="match status" value="1"/>
</dbReference>
<accession>A0ABU1IKG9</accession>
<reference evidence="9 10" key="1">
    <citation type="submission" date="2023-07" db="EMBL/GenBank/DDBJ databases">
        <title>Genomic Encyclopedia of Type Strains, Phase IV (KMG-IV): sequencing the most valuable type-strain genomes for metagenomic binning, comparative biology and taxonomic classification.</title>
        <authorList>
            <person name="Goeker M."/>
        </authorList>
    </citation>
    <scope>NUCLEOTIDE SEQUENCE [LARGE SCALE GENOMIC DNA]</scope>
    <source>
        <strain evidence="9 10">DSM 45903</strain>
    </source>
</reference>
<dbReference type="Gene3D" id="3.90.190.20">
    <property type="entry name" value="Mur ligase, C-terminal domain"/>
    <property type="match status" value="1"/>
</dbReference>
<evidence type="ECO:0000259" key="8">
    <source>
        <dbReference type="Pfam" id="PF08245"/>
    </source>
</evidence>
<dbReference type="Gene3D" id="3.40.1390.10">
    <property type="entry name" value="MurE/MurF, N-terminal domain"/>
    <property type="match status" value="1"/>
</dbReference>